<protein>
    <submittedName>
        <fullName evidence="1">Uncharacterized protein</fullName>
    </submittedName>
</protein>
<dbReference type="EMBL" id="JACGXS010000004">
    <property type="protein sequence ID" value="MBA8682075.1"/>
    <property type="molecule type" value="Genomic_DNA"/>
</dbReference>
<accession>A0A7W3FM49</accession>
<dbReference type="AlphaFoldDB" id="A0A7W3FM49"/>
<gene>
    <name evidence="1" type="ORF">H4O11_09685</name>
</gene>
<evidence type="ECO:0000313" key="2">
    <source>
        <dbReference type="Proteomes" id="UP000547058"/>
    </source>
</evidence>
<name>A0A7W3FM49_9GAMM</name>
<dbReference type="Pfam" id="PF09482">
    <property type="entry name" value="OrgA_MxiK"/>
    <property type="match status" value="1"/>
</dbReference>
<proteinExistence type="predicted"/>
<dbReference type="RefSeq" id="WP_182339215.1">
    <property type="nucleotide sequence ID" value="NZ_JACGXS010000004.1"/>
</dbReference>
<comment type="caution">
    <text evidence="1">The sequence shown here is derived from an EMBL/GenBank/DDBJ whole genome shotgun (WGS) entry which is preliminary data.</text>
</comment>
<dbReference type="InterPro" id="IPR013388">
    <property type="entry name" value="T3SS_OrgA/MxiK"/>
</dbReference>
<organism evidence="1 2">
    <name type="scientific">Stenotrophomonas tumulicola</name>
    <dbReference type="NCBI Taxonomy" id="1685415"/>
    <lineage>
        <taxon>Bacteria</taxon>
        <taxon>Pseudomonadati</taxon>
        <taxon>Pseudomonadota</taxon>
        <taxon>Gammaproteobacteria</taxon>
        <taxon>Lysobacterales</taxon>
        <taxon>Lysobacteraceae</taxon>
        <taxon>Stenotrophomonas</taxon>
    </lineage>
</organism>
<dbReference type="Proteomes" id="UP000547058">
    <property type="component" value="Unassembled WGS sequence"/>
</dbReference>
<evidence type="ECO:0000313" key="1">
    <source>
        <dbReference type="EMBL" id="MBA8682075.1"/>
    </source>
</evidence>
<sequence>MPPRIDVLRVLHDPVAYYRPWQGRVDRLAPTQRGALNRWLAERHGLPAYTAPTPPQHGMVERLLADWSRLPRVAYLLACAKQRRRLMGSRLFLAQAPQVHGFLRLGFAESRDGIDISRHEDLLAWGGSYLCGGLQGRVPDWMAVRAALWFDGLPGHAAPSQPAATFDLTCFWSAWHHAAQLSRNAA</sequence>
<reference evidence="1 2" key="1">
    <citation type="submission" date="2020-08" db="EMBL/GenBank/DDBJ databases">
        <title>Stenotrophomonas tumulicola JCM 30961.</title>
        <authorList>
            <person name="Deng Y."/>
        </authorList>
    </citation>
    <scope>NUCLEOTIDE SEQUENCE [LARGE SCALE GENOMIC DNA]</scope>
    <source>
        <strain evidence="1 2">JCM 30961</strain>
    </source>
</reference>
<keyword evidence="2" id="KW-1185">Reference proteome</keyword>